<reference evidence="3" key="2">
    <citation type="journal article" date="2024" name="Plant">
        <title>Genomic evolution and insights into agronomic trait innovations of Sesamum species.</title>
        <authorList>
            <person name="Miao H."/>
            <person name="Wang L."/>
            <person name="Qu L."/>
            <person name="Liu H."/>
            <person name="Sun Y."/>
            <person name="Le M."/>
            <person name="Wang Q."/>
            <person name="Wei S."/>
            <person name="Zheng Y."/>
            <person name="Lin W."/>
            <person name="Duan Y."/>
            <person name="Cao H."/>
            <person name="Xiong S."/>
            <person name="Wang X."/>
            <person name="Wei L."/>
            <person name="Li C."/>
            <person name="Ma Q."/>
            <person name="Ju M."/>
            <person name="Zhao R."/>
            <person name="Li G."/>
            <person name="Mu C."/>
            <person name="Tian Q."/>
            <person name="Mei H."/>
            <person name="Zhang T."/>
            <person name="Gao T."/>
            <person name="Zhang H."/>
        </authorList>
    </citation>
    <scope>NUCLEOTIDE SEQUENCE</scope>
    <source>
        <strain evidence="3">KEN1</strain>
    </source>
</reference>
<dbReference type="AlphaFoldDB" id="A0AAW2VWY5"/>
<dbReference type="Pfam" id="PF05003">
    <property type="entry name" value="DUF668"/>
    <property type="match status" value="1"/>
</dbReference>
<proteinExistence type="predicted"/>
<dbReference type="InterPro" id="IPR021864">
    <property type="entry name" value="DUF3475"/>
</dbReference>
<evidence type="ECO:0000259" key="2">
    <source>
        <dbReference type="Pfam" id="PF11961"/>
    </source>
</evidence>
<evidence type="ECO:0000313" key="3">
    <source>
        <dbReference type="EMBL" id="KAL0433416.1"/>
    </source>
</evidence>
<comment type="caution">
    <text evidence="3">The sequence shown here is derived from an EMBL/GenBank/DDBJ whole genome shotgun (WGS) entry which is preliminary data.</text>
</comment>
<reference evidence="3" key="1">
    <citation type="submission" date="2020-06" db="EMBL/GenBank/DDBJ databases">
        <authorList>
            <person name="Li T."/>
            <person name="Hu X."/>
            <person name="Zhang T."/>
            <person name="Song X."/>
            <person name="Zhang H."/>
            <person name="Dai N."/>
            <person name="Sheng W."/>
            <person name="Hou X."/>
            <person name="Wei L."/>
        </authorList>
    </citation>
    <scope>NUCLEOTIDE SEQUENCE</scope>
    <source>
        <strain evidence="3">KEN1</strain>
        <tissue evidence="3">Leaf</tissue>
    </source>
</reference>
<dbReference type="EMBL" id="JACGWN010000009">
    <property type="protein sequence ID" value="KAL0433416.1"/>
    <property type="molecule type" value="Genomic_DNA"/>
</dbReference>
<dbReference type="GO" id="GO:0045927">
    <property type="term" value="P:positive regulation of growth"/>
    <property type="evidence" value="ECO:0007669"/>
    <property type="project" value="InterPro"/>
</dbReference>
<gene>
    <name evidence="3" type="ORF">Slati_2675900</name>
</gene>
<dbReference type="Pfam" id="PF11961">
    <property type="entry name" value="DUF3475"/>
    <property type="match status" value="1"/>
</dbReference>
<evidence type="ECO:0000259" key="1">
    <source>
        <dbReference type="Pfam" id="PF05003"/>
    </source>
</evidence>
<name>A0AAW2VWY5_9LAMI</name>
<sequence>MVAEAWISKMGNQVSSNFRHVLYLDSSTKSSNKKQGPQQRQIIGILSFEVAKVMSKIVNLHKSLTDHEILKLKNDILKFEGIKALVSDDEKQLLELALVEKLDDFNRIASVVSRLGKKCTIPALQGFEHVFGDIVSGVIDIKGLGFLVKDMESMVRKMERYVNTTVNLYREMEVLNELEGATKKFQQNQLEDSRKAFEQKLTWQKQDVRHLKDASLWNQTYDKVVELLARTVCTVYARIYVVFGDGHSCNTSSMLTSRSQYGFSGSLWSVKQDPGRKSGQLDLVNKVHKDTSLRKSLSAKSNSYGNHPQRIVDEGLEKKSISFGSKVGLQKSEGGLFGPEDFNFVCGIGPGRLFMECLSLSSSASEVEDDDHVSYDGQSSQVSGCFGVASNIKRDNPRLSGILVRPINGDPLYGETRQFKSSSVKDATFGLKSSLLVYAPPNSVGGSALALHYANVIIVIEKLLKYRILVWCRSQTRLVSDAPNKPKKDFEG</sequence>
<dbReference type="InterPro" id="IPR007700">
    <property type="entry name" value="DUF668"/>
</dbReference>
<organism evidence="3">
    <name type="scientific">Sesamum latifolium</name>
    <dbReference type="NCBI Taxonomy" id="2727402"/>
    <lineage>
        <taxon>Eukaryota</taxon>
        <taxon>Viridiplantae</taxon>
        <taxon>Streptophyta</taxon>
        <taxon>Embryophyta</taxon>
        <taxon>Tracheophyta</taxon>
        <taxon>Spermatophyta</taxon>
        <taxon>Magnoliopsida</taxon>
        <taxon>eudicotyledons</taxon>
        <taxon>Gunneridae</taxon>
        <taxon>Pentapetalae</taxon>
        <taxon>asterids</taxon>
        <taxon>lamiids</taxon>
        <taxon>Lamiales</taxon>
        <taxon>Pedaliaceae</taxon>
        <taxon>Sesamum</taxon>
    </lineage>
</organism>
<feature type="domain" description="DUF3475" evidence="2">
    <location>
        <begin position="45"/>
        <end position="101"/>
    </location>
</feature>
<feature type="domain" description="DUF668" evidence="1">
    <location>
        <begin position="444"/>
        <end position="470"/>
    </location>
</feature>
<evidence type="ECO:0008006" key="4">
    <source>
        <dbReference type="Google" id="ProtNLM"/>
    </source>
</evidence>
<dbReference type="PANTHER" id="PTHR31371:SF2">
    <property type="entry name" value="PLANT_PROTEIN (DUF668)"/>
    <property type="match status" value="1"/>
</dbReference>
<protein>
    <recommendedName>
        <fullName evidence="4">DUF3475 domain-containing protein</fullName>
    </recommendedName>
</protein>
<dbReference type="PANTHER" id="PTHR31371">
    <property type="entry name" value="BNAC09G50660D PROTEIN"/>
    <property type="match status" value="1"/>
</dbReference>
<accession>A0AAW2VWY5</accession>